<feature type="non-terminal residue" evidence="3">
    <location>
        <position position="285"/>
    </location>
</feature>
<dbReference type="AlphaFoldDB" id="A0A813IPX1"/>
<evidence type="ECO:0000313" key="3">
    <source>
        <dbReference type="EMBL" id="CAE8653340.1"/>
    </source>
</evidence>
<sequence>SRMQLSSRSPFGMTDKSRQFRISRPERTLASTSIVALASLEEVVKNEDFAEFLSRSQEIFGLIDADKGRSISKFELVGAVYRNANVAAFVLPSTSQRNPTKDHSGQVVLVDEQSFDVIDDVFNAMSGGRQRVKFPEFASYFWRTASGSMQASAITREMQALFKLIDADGNGAVSKLEFVSAFQRYKQVSMLLLPTVDHTRVLEEESSYDAVAAVFDSMAGGKQRILWPDFELYCSQASVVRSPFGSSPLSSPVGSPRIPRGPTERRYVRVLAFGPSFGLEKNPGQ</sequence>
<dbReference type="SMART" id="SM00054">
    <property type="entry name" value="EFh"/>
    <property type="match status" value="2"/>
</dbReference>
<comment type="caution">
    <text evidence="3">The sequence shown here is derived from an EMBL/GenBank/DDBJ whole genome shotgun (WGS) entry which is preliminary data.</text>
</comment>
<keyword evidence="1" id="KW-0106">Calcium</keyword>
<dbReference type="GO" id="GO:0005509">
    <property type="term" value="F:calcium ion binding"/>
    <property type="evidence" value="ECO:0007669"/>
    <property type="project" value="InterPro"/>
</dbReference>
<dbReference type="Proteomes" id="UP000626109">
    <property type="component" value="Unassembled WGS sequence"/>
</dbReference>
<dbReference type="PROSITE" id="PS00018">
    <property type="entry name" value="EF_HAND_1"/>
    <property type="match status" value="2"/>
</dbReference>
<feature type="non-terminal residue" evidence="3">
    <location>
        <position position="1"/>
    </location>
</feature>
<evidence type="ECO:0000313" key="4">
    <source>
        <dbReference type="Proteomes" id="UP000626109"/>
    </source>
</evidence>
<dbReference type="InterPro" id="IPR002048">
    <property type="entry name" value="EF_hand_dom"/>
</dbReference>
<evidence type="ECO:0000259" key="2">
    <source>
        <dbReference type="PROSITE" id="PS50222"/>
    </source>
</evidence>
<dbReference type="InterPro" id="IPR011992">
    <property type="entry name" value="EF-hand-dom_pair"/>
</dbReference>
<organism evidence="3 4">
    <name type="scientific">Polarella glacialis</name>
    <name type="common">Dinoflagellate</name>
    <dbReference type="NCBI Taxonomy" id="89957"/>
    <lineage>
        <taxon>Eukaryota</taxon>
        <taxon>Sar</taxon>
        <taxon>Alveolata</taxon>
        <taxon>Dinophyceae</taxon>
        <taxon>Suessiales</taxon>
        <taxon>Suessiaceae</taxon>
        <taxon>Polarella</taxon>
    </lineage>
</organism>
<proteinExistence type="predicted"/>
<feature type="domain" description="EF-hand" evidence="2">
    <location>
        <begin position="153"/>
        <end position="188"/>
    </location>
</feature>
<dbReference type="PROSITE" id="PS50222">
    <property type="entry name" value="EF_HAND_2"/>
    <property type="match status" value="1"/>
</dbReference>
<dbReference type="InterPro" id="IPR018247">
    <property type="entry name" value="EF_Hand_1_Ca_BS"/>
</dbReference>
<evidence type="ECO:0000256" key="1">
    <source>
        <dbReference type="ARBA" id="ARBA00022837"/>
    </source>
</evidence>
<name>A0A813IPX1_POLGL</name>
<dbReference type="SUPFAM" id="SSF47473">
    <property type="entry name" value="EF-hand"/>
    <property type="match status" value="1"/>
</dbReference>
<dbReference type="Gene3D" id="1.10.238.10">
    <property type="entry name" value="EF-hand"/>
    <property type="match status" value="1"/>
</dbReference>
<gene>
    <name evidence="3" type="ORF">PGLA2088_LOCUS10333</name>
</gene>
<dbReference type="EMBL" id="CAJNNW010011605">
    <property type="protein sequence ID" value="CAE8653340.1"/>
    <property type="molecule type" value="Genomic_DNA"/>
</dbReference>
<protein>
    <recommendedName>
        <fullName evidence="2">EF-hand domain-containing protein</fullName>
    </recommendedName>
</protein>
<accession>A0A813IPX1</accession>
<reference evidence="3" key="1">
    <citation type="submission" date="2021-02" db="EMBL/GenBank/DDBJ databases">
        <authorList>
            <person name="Dougan E. K."/>
            <person name="Rhodes N."/>
            <person name="Thang M."/>
            <person name="Chan C."/>
        </authorList>
    </citation>
    <scope>NUCLEOTIDE SEQUENCE</scope>
</reference>